<dbReference type="OrthoDB" id="7466481at2"/>
<evidence type="ECO:0000313" key="3">
    <source>
        <dbReference type="Proteomes" id="UP000675920"/>
    </source>
</evidence>
<name>A0A8B6X2Y5_9BURK</name>
<accession>A0A8B6X2Y5</accession>
<feature type="domain" description="DNA binding HTH" evidence="2">
    <location>
        <begin position="86"/>
        <end position="125"/>
    </location>
</feature>
<reference evidence="4" key="1">
    <citation type="journal article" date="1991" name="Proc. Natl. Acad. Sci. U.S.A.">
        <title>The molecular structure of wild-type and a mutant Fis protein: relationship between mutational changes and recombinational enhancer function or DNA binding.</title>
        <authorList>
            <person name="Yuan H.S."/>
            <person name="Finkel S.E."/>
            <person name="Feng J.A."/>
            <person name="Kaczor-Grzeskowiak M."/>
            <person name="Johnson R.C."/>
            <person name="Dickerson R.E."/>
        </authorList>
    </citation>
    <scope>NUCLEOTIDE SEQUENCE</scope>
</reference>
<sequence length="130" mass="12820">MRELRNLLERACLLCDGELLGADEVAQALEMGRLDGGLQAFAGAVQSGAASAAAGAAGSPAAVATAGSGTAPAPADATGAPASGGLRALEAEALRARVLAHRGTRDALAAELGISPRTLHRRLRALGLDG</sequence>
<dbReference type="InterPro" id="IPR009057">
    <property type="entry name" value="Homeodomain-like_sf"/>
</dbReference>
<evidence type="ECO:0000313" key="4">
    <source>
        <dbReference type="RefSeq" id="WP_028311095.1"/>
    </source>
</evidence>
<reference evidence="4" key="2">
    <citation type="submission" date="2025-08" db="UniProtKB">
        <authorList>
            <consortium name="RefSeq"/>
        </authorList>
    </citation>
    <scope>IDENTIFICATION</scope>
</reference>
<protein>
    <submittedName>
        <fullName evidence="4">Helix-turn-helix domain-containing protein</fullName>
    </submittedName>
</protein>
<dbReference type="Pfam" id="PF02954">
    <property type="entry name" value="HTH_8"/>
    <property type="match status" value="1"/>
</dbReference>
<proteinExistence type="predicted"/>
<evidence type="ECO:0000259" key="2">
    <source>
        <dbReference type="Pfam" id="PF02954"/>
    </source>
</evidence>
<dbReference type="GO" id="GO:0043565">
    <property type="term" value="F:sequence-specific DNA binding"/>
    <property type="evidence" value="ECO:0007669"/>
    <property type="project" value="InterPro"/>
</dbReference>
<keyword evidence="3" id="KW-1185">Reference proteome</keyword>
<dbReference type="RefSeq" id="WP_028311095.1">
    <property type="nucleotide sequence ID" value="NZ_AXWS01000008.1"/>
</dbReference>
<dbReference type="InterPro" id="IPR002197">
    <property type="entry name" value="HTH_Fis"/>
</dbReference>
<dbReference type="AlphaFoldDB" id="A0A8B6X2Y5"/>
<feature type="region of interest" description="Disordered" evidence="1">
    <location>
        <begin position="61"/>
        <end position="82"/>
    </location>
</feature>
<organism evidence="3 4">
    <name type="scientific">Derxia gummosa DSM 723</name>
    <dbReference type="NCBI Taxonomy" id="1121388"/>
    <lineage>
        <taxon>Bacteria</taxon>
        <taxon>Pseudomonadati</taxon>
        <taxon>Pseudomonadota</taxon>
        <taxon>Betaproteobacteria</taxon>
        <taxon>Burkholderiales</taxon>
        <taxon>Alcaligenaceae</taxon>
        <taxon>Derxia</taxon>
    </lineage>
</organism>
<dbReference type="Proteomes" id="UP000675920">
    <property type="component" value="Unplaced"/>
</dbReference>
<evidence type="ECO:0000256" key="1">
    <source>
        <dbReference type="SAM" id="MobiDB-lite"/>
    </source>
</evidence>
<dbReference type="Gene3D" id="1.10.10.60">
    <property type="entry name" value="Homeodomain-like"/>
    <property type="match status" value="1"/>
</dbReference>
<dbReference type="SUPFAM" id="SSF46689">
    <property type="entry name" value="Homeodomain-like"/>
    <property type="match status" value="1"/>
</dbReference>